<accession>A0AAI9U165</accession>
<evidence type="ECO:0000313" key="3">
    <source>
        <dbReference type="Proteomes" id="UP001239795"/>
    </source>
</evidence>
<dbReference type="EMBL" id="MLGG01000057">
    <property type="protein sequence ID" value="KAK1449741.1"/>
    <property type="molecule type" value="Genomic_DNA"/>
</dbReference>
<reference evidence="2 3" key="1">
    <citation type="submission" date="2016-10" db="EMBL/GenBank/DDBJ databases">
        <title>The genome sequence of Colletotrichum fioriniae PJ7.</title>
        <authorList>
            <person name="Baroncelli R."/>
        </authorList>
    </citation>
    <scope>NUCLEOTIDE SEQUENCE [LARGE SCALE GENOMIC DNA]</scope>
    <source>
        <strain evidence="2">Col 31</strain>
    </source>
</reference>
<evidence type="ECO:0000256" key="1">
    <source>
        <dbReference type="SAM" id="MobiDB-lite"/>
    </source>
</evidence>
<comment type="caution">
    <text evidence="2">The sequence shown here is derived from an EMBL/GenBank/DDBJ whole genome shotgun (WGS) entry which is preliminary data.</text>
</comment>
<feature type="region of interest" description="Disordered" evidence="1">
    <location>
        <begin position="18"/>
        <end position="43"/>
    </location>
</feature>
<evidence type="ECO:0000313" key="2">
    <source>
        <dbReference type="EMBL" id="KAK1449741.1"/>
    </source>
</evidence>
<proteinExistence type="predicted"/>
<name>A0AAI9U165_9PEZI</name>
<keyword evidence="3" id="KW-1185">Reference proteome</keyword>
<organism evidence="2 3">
    <name type="scientific">Colletotrichum melonis</name>
    <dbReference type="NCBI Taxonomy" id="1209925"/>
    <lineage>
        <taxon>Eukaryota</taxon>
        <taxon>Fungi</taxon>
        <taxon>Dikarya</taxon>
        <taxon>Ascomycota</taxon>
        <taxon>Pezizomycotina</taxon>
        <taxon>Sordariomycetes</taxon>
        <taxon>Hypocreomycetidae</taxon>
        <taxon>Glomerellales</taxon>
        <taxon>Glomerellaceae</taxon>
        <taxon>Colletotrichum</taxon>
        <taxon>Colletotrichum acutatum species complex</taxon>
    </lineage>
</organism>
<dbReference type="Proteomes" id="UP001239795">
    <property type="component" value="Unassembled WGS sequence"/>
</dbReference>
<dbReference type="AlphaFoldDB" id="A0AAI9U165"/>
<sequence length="97" mass="10712">MVMAFSTPARYAVCHGQVGTVERRERQQKGKRKRNTTTRGNQHYPARHTTVQLDMPSSLRGAALKRPAVLSSWLSVIGLASSLSRPPHRVSCKGDAD</sequence>
<gene>
    <name evidence="2" type="ORF">CMEL01_07077</name>
</gene>
<protein>
    <submittedName>
        <fullName evidence="2">Uncharacterized protein</fullName>
    </submittedName>
</protein>